<reference evidence="3" key="2">
    <citation type="journal article" date="2016" name="Sci. Rep.">
        <title>Dictyocaulus viviparus genome, variome and transcriptome elucidate lungworm biology and support future intervention.</title>
        <authorList>
            <person name="McNulty S.N."/>
            <person name="Strube C."/>
            <person name="Rosa B.A."/>
            <person name="Martin J.C."/>
            <person name="Tyagi R."/>
            <person name="Choi Y.J."/>
            <person name="Wang Q."/>
            <person name="Hallsworth Pepin K."/>
            <person name="Zhang X."/>
            <person name="Ozersky P."/>
            <person name="Wilson R.K."/>
            <person name="Sternberg P.W."/>
            <person name="Gasser R.B."/>
            <person name="Mitreva M."/>
        </authorList>
    </citation>
    <scope>NUCLEOTIDE SEQUENCE [LARGE SCALE GENOMIC DNA]</scope>
    <source>
        <strain evidence="3">HannoverDv2000</strain>
    </source>
</reference>
<dbReference type="AlphaFoldDB" id="A0A0D8Y0B0"/>
<evidence type="ECO:0000313" key="3">
    <source>
        <dbReference type="Proteomes" id="UP000053766"/>
    </source>
</evidence>
<proteinExistence type="predicted"/>
<name>A0A0D8Y0B0_DICVI</name>
<reference evidence="2 3" key="1">
    <citation type="submission" date="2013-11" db="EMBL/GenBank/DDBJ databases">
        <title>Draft genome of the bovine lungworm Dictyocaulus viviparus.</title>
        <authorList>
            <person name="Mitreva M."/>
        </authorList>
    </citation>
    <scope>NUCLEOTIDE SEQUENCE [LARGE SCALE GENOMIC DNA]</scope>
    <source>
        <strain evidence="2 3">HannoverDv2000</strain>
    </source>
</reference>
<keyword evidence="1" id="KW-1133">Transmembrane helix</keyword>
<organism evidence="2 3">
    <name type="scientific">Dictyocaulus viviparus</name>
    <name type="common">Bovine lungworm</name>
    <dbReference type="NCBI Taxonomy" id="29172"/>
    <lineage>
        <taxon>Eukaryota</taxon>
        <taxon>Metazoa</taxon>
        <taxon>Ecdysozoa</taxon>
        <taxon>Nematoda</taxon>
        <taxon>Chromadorea</taxon>
        <taxon>Rhabditida</taxon>
        <taxon>Rhabditina</taxon>
        <taxon>Rhabditomorpha</taxon>
        <taxon>Strongyloidea</taxon>
        <taxon>Metastrongylidae</taxon>
        <taxon>Dictyocaulus</taxon>
    </lineage>
</organism>
<protein>
    <submittedName>
        <fullName evidence="2">Uncharacterized protein</fullName>
    </submittedName>
</protein>
<evidence type="ECO:0000256" key="1">
    <source>
        <dbReference type="SAM" id="Phobius"/>
    </source>
</evidence>
<sequence>MLKIPCWGENTFGRSEELSYVIPPLFTILYALNFLYRLDTVFDKTKKFLRAMNGCEQGRGPVLLLIQL</sequence>
<gene>
    <name evidence="2" type="ORF">DICVIV_05881</name>
</gene>
<dbReference type="EMBL" id="KN716283">
    <property type="protein sequence ID" value="KJH48036.1"/>
    <property type="molecule type" value="Genomic_DNA"/>
</dbReference>
<keyword evidence="3" id="KW-1185">Reference proteome</keyword>
<dbReference type="Proteomes" id="UP000053766">
    <property type="component" value="Unassembled WGS sequence"/>
</dbReference>
<keyword evidence="1" id="KW-0472">Membrane</keyword>
<feature type="transmembrane region" description="Helical" evidence="1">
    <location>
        <begin position="20"/>
        <end position="38"/>
    </location>
</feature>
<accession>A0A0D8Y0B0</accession>
<evidence type="ECO:0000313" key="2">
    <source>
        <dbReference type="EMBL" id="KJH48036.1"/>
    </source>
</evidence>
<keyword evidence="1" id="KW-0812">Transmembrane</keyword>
<dbReference type="OrthoDB" id="5853718at2759"/>